<accession>A0AC59HMF8</accession>
<proteinExistence type="predicted"/>
<name>A0AC59HMF8_ENTFL</name>
<evidence type="ECO:0000313" key="1">
    <source>
        <dbReference type="EMBL" id="BDQ60818.1"/>
    </source>
</evidence>
<organism evidence="1 2">
    <name type="scientific">Enterococcus faecalis</name>
    <name type="common">Streptococcus faecalis</name>
    <dbReference type="NCBI Taxonomy" id="1351"/>
    <lineage>
        <taxon>Bacteria</taxon>
        <taxon>Bacillati</taxon>
        <taxon>Bacillota</taxon>
        <taxon>Bacilli</taxon>
        <taxon>Lactobacillales</taxon>
        <taxon>Enterococcaceae</taxon>
        <taxon>Enterococcus</taxon>
    </lineage>
</organism>
<reference evidence="1" key="1">
    <citation type="submission" date="2022-08" db="EMBL/GenBank/DDBJ databases">
        <title>Molecular epidemiological analysis of five strains of VanD-type vancomycin-resistant Enterococcus faecalis.</title>
        <authorList>
            <person name="Mimura K."/>
            <person name="Hashimoto Y."/>
            <person name="Tomita H."/>
        </authorList>
    </citation>
    <scope>NUCLEOTIDE SEQUENCE</scope>
    <source>
        <strain evidence="1">SVR2332</strain>
    </source>
</reference>
<gene>
    <name evidence="1" type="ORF">EfsSVR2332_08960</name>
</gene>
<evidence type="ECO:0000313" key="2">
    <source>
        <dbReference type="Proteomes" id="UP001317613"/>
    </source>
</evidence>
<dbReference type="EMBL" id="AP026729">
    <property type="protein sequence ID" value="BDQ60818.1"/>
    <property type="molecule type" value="Genomic_DNA"/>
</dbReference>
<dbReference type="Proteomes" id="UP001317613">
    <property type="component" value="Chromosome"/>
</dbReference>
<sequence>MEQEKFLDYLKLACKNLHFTKSLQFNLEMELKHILKSKTHDEIIELLKKK</sequence>
<protein>
    <submittedName>
        <fullName evidence="1">Uncharacterized protein</fullName>
    </submittedName>
</protein>